<name>A0A839ZDF0_9HYPH</name>
<keyword evidence="2" id="KW-0540">Nuclease</keyword>
<evidence type="ECO:0000313" key="2">
    <source>
        <dbReference type="EMBL" id="MBB3772823.1"/>
    </source>
</evidence>
<feature type="domain" description="Putative restriction endonuclease" evidence="1">
    <location>
        <begin position="11"/>
        <end position="68"/>
    </location>
</feature>
<organism evidence="2 3">
    <name type="scientific">Ancylobacter tetraedralis</name>
    <dbReference type="NCBI Taxonomy" id="217068"/>
    <lineage>
        <taxon>Bacteria</taxon>
        <taxon>Pseudomonadati</taxon>
        <taxon>Pseudomonadota</taxon>
        <taxon>Alphaproteobacteria</taxon>
        <taxon>Hyphomicrobiales</taxon>
        <taxon>Xanthobacteraceae</taxon>
        <taxon>Ancylobacter</taxon>
    </lineage>
</organism>
<proteinExistence type="predicted"/>
<accession>A0A839ZDF0</accession>
<dbReference type="EMBL" id="JACICD010000007">
    <property type="protein sequence ID" value="MBB3772823.1"/>
    <property type="molecule type" value="Genomic_DNA"/>
</dbReference>
<comment type="caution">
    <text evidence="2">The sequence shown here is derived from an EMBL/GenBank/DDBJ whole genome shotgun (WGS) entry which is preliminary data.</text>
</comment>
<dbReference type="Proteomes" id="UP000533469">
    <property type="component" value="Unassembled WGS sequence"/>
</dbReference>
<dbReference type="InterPro" id="IPR011335">
    <property type="entry name" value="Restrct_endonuc-II-like"/>
</dbReference>
<reference evidence="2 3" key="1">
    <citation type="submission" date="2020-08" db="EMBL/GenBank/DDBJ databases">
        <title>Genomic Encyclopedia of Type Strains, Phase IV (KMG-IV): sequencing the most valuable type-strain genomes for metagenomic binning, comparative biology and taxonomic classification.</title>
        <authorList>
            <person name="Goeker M."/>
        </authorList>
    </citation>
    <scope>NUCLEOTIDE SEQUENCE [LARGE SCALE GENOMIC DNA]</scope>
    <source>
        <strain evidence="2 3">DSM 5895</strain>
    </source>
</reference>
<evidence type="ECO:0000259" key="1">
    <source>
        <dbReference type="Pfam" id="PF05685"/>
    </source>
</evidence>
<dbReference type="AlphaFoldDB" id="A0A839ZDF0"/>
<dbReference type="PANTHER" id="PTHR36558:SF1">
    <property type="entry name" value="RESTRICTION ENDONUCLEASE DOMAIN-CONTAINING PROTEIN-RELATED"/>
    <property type="match status" value="1"/>
</dbReference>
<dbReference type="InterPro" id="IPR008538">
    <property type="entry name" value="Uma2"/>
</dbReference>
<dbReference type="SUPFAM" id="SSF52980">
    <property type="entry name" value="Restriction endonuclease-like"/>
    <property type="match status" value="1"/>
</dbReference>
<dbReference type="Gene3D" id="3.90.1570.10">
    <property type="entry name" value="tt1808, chain A"/>
    <property type="match status" value="1"/>
</dbReference>
<dbReference type="InterPro" id="IPR012296">
    <property type="entry name" value="Nuclease_put_TT1808"/>
</dbReference>
<protein>
    <submittedName>
        <fullName evidence="2">Uma2 family endonuclease</fullName>
    </submittedName>
</protein>
<dbReference type="PANTHER" id="PTHR36558">
    <property type="entry name" value="GLR1098 PROTEIN"/>
    <property type="match status" value="1"/>
</dbReference>
<keyword evidence="3" id="KW-1185">Reference proteome</keyword>
<keyword evidence="2" id="KW-0378">Hydrolase</keyword>
<dbReference type="GO" id="GO:0004519">
    <property type="term" value="F:endonuclease activity"/>
    <property type="evidence" value="ECO:0007669"/>
    <property type="project" value="UniProtKB-KW"/>
</dbReference>
<dbReference type="Pfam" id="PF05685">
    <property type="entry name" value="Uma2"/>
    <property type="match status" value="1"/>
</dbReference>
<sequence length="80" mass="8908">MAPPVLKRMTPEEFYRWPGEEGVRYELVDGFPLKVMKGASQRHDAITLNVLAALRQKLRGSPCRANTADIAVVTLSGNIR</sequence>
<evidence type="ECO:0000313" key="3">
    <source>
        <dbReference type="Proteomes" id="UP000533469"/>
    </source>
</evidence>
<keyword evidence="2" id="KW-0255">Endonuclease</keyword>
<gene>
    <name evidence="2" type="ORF">FHS55_003448</name>
</gene>